<sequence>MEKEAEEKQEVEEESEVKVEQEAEKEPEVEQEAEEKPKVEQEAEEESEVEQEAEEKPEVEQEAEEESEVKVEQEAEEESEVKMEKDAEEKQEVKAQLELKVDLEDNVKPEFEMEPELQEIPDFKVESEVQVEPELEPMFKEEQEAQQEFHVQMNLEEETEAGGESEERHIDMENKYHMVGETLMELEPLDDDNMFEEGKEEPIRELEPVTEEESFEQQRVLPDAAFMDEGPALDIMGQPIAPMEEYFPNVEARMVMEPEKHSHPGENLMMEEPVNEYVNEEESYAVMGDSPGGVEGRSLGQNKQGWGCSSGMALEGKCYQFFKELKVAADAELFCQEQFTGGHLASITSQYIHKELVNMIHQQNGPYRAWVGGLRYKTGRLIWLDGSHWGYADWLSGEPSNVEDVECVEVLANN</sequence>
<organism evidence="1 2">
    <name type="scientific">Scortum barcoo</name>
    <name type="common">barcoo grunter</name>
    <dbReference type="NCBI Taxonomy" id="214431"/>
    <lineage>
        <taxon>Eukaryota</taxon>
        <taxon>Metazoa</taxon>
        <taxon>Chordata</taxon>
        <taxon>Craniata</taxon>
        <taxon>Vertebrata</taxon>
        <taxon>Euteleostomi</taxon>
        <taxon>Actinopterygii</taxon>
        <taxon>Neopterygii</taxon>
        <taxon>Teleostei</taxon>
        <taxon>Neoteleostei</taxon>
        <taxon>Acanthomorphata</taxon>
        <taxon>Eupercaria</taxon>
        <taxon>Centrarchiformes</taxon>
        <taxon>Terapontoidei</taxon>
        <taxon>Terapontidae</taxon>
        <taxon>Scortum</taxon>
    </lineage>
</organism>
<protein>
    <submittedName>
        <fullName evidence="1">Uncharacterized protein</fullName>
    </submittedName>
</protein>
<gene>
    <name evidence="1" type="ORF">L3Q82_004394</name>
</gene>
<dbReference type="EMBL" id="CM041550">
    <property type="protein sequence ID" value="KAI3355834.1"/>
    <property type="molecule type" value="Genomic_DNA"/>
</dbReference>
<comment type="caution">
    <text evidence="1">The sequence shown here is derived from an EMBL/GenBank/DDBJ whole genome shotgun (WGS) entry which is preliminary data.</text>
</comment>
<evidence type="ECO:0000313" key="2">
    <source>
        <dbReference type="Proteomes" id="UP000831701"/>
    </source>
</evidence>
<proteinExistence type="predicted"/>
<keyword evidence="2" id="KW-1185">Reference proteome</keyword>
<name>A0ACB8VJZ1_9TELE</name>
<dbReference type="Proteomes" id="UP000831701">
    <property type="component" value="Chromosome 20"/>
</dbReference>
<accession>A0ACB8VJZ1</accession>
<evidence type="ECO:0000313" key="1">
    <source>
        <dbReference type="EMBL" id="KAI3355834.1"/>
    </source>
</evidence>
<reference evidence="1" key="1">
    <citation type="submission" date="2022-04" db="EMBL/GenBank/DDBJ databases">
        <title>Jade perch genome.</title>
        <authorList>
            <person name="Chao B."/>
        </authorList>
    </citation>
    <scope>NUCLEOTIDE SEQUENCE</scope>
    <source>
        <strain evidence="1">CB-2022</strain>
    </source>
</reference>